<protein>
    <submittedName>
        <fullName evidence="1">Uncharacterized protein</fullName>
    </submittedName>
</protein>
<evidence type="ECO:0000313" key="3">
    <source>
        <dbReference type="Proteomes" id="UP000531950"/>
    </source>
</evidence>
<proteinExistence type="predicted"/>
<dbReference type="AlphaFoldDB" id="A0A7Y8EKW3"/>
<dbReference type="RefSeq" id="WP_177048407.1">
    <property type="nucleotide sequence ID" value="NZ_JACAOQ010000015.1"/>
</dbReference>
<gene>
    <name evidence="1" type="ORF">HX822_26290</name>
    <name evidence="2" type="ORF">HX828_25410</name>
</gene>
<dbReference type="Proteomes" id="UP000537188">
    <property type="component" value="Unassembled WGS sequence"/>
</dbReference>
<evidence type="ECO:0000313" key="1">
    <source>
        <dbReference type="EMBL" id="NWE16466.1"/>
    </source>
</evidence>
<dbReference type="EMBL" id="JACARF010000045">
    <property type="protein sequence ID" value="NWE78897.1"/>
    <property type="molecule type" value="Genomic_DNA"/>
</dbReference>
<dbReference type="EMBL" id="JACARG010000053">
    <property type="protein sequence ID" value="NWE16466.1"/>
    <property type="molecule type" value="Genomic_DNA"/>
</dbReference>
<name>A0A7Y8EKW3_9PSED</name>
<reference evidence="3 4" key="1">
    <citation type="submission" date="2020-04" db="EMBL/GenBank/DDBJ databases">
        <title>Molecular characterization of pseudomonads from Agaricus bisporus reveal novel blotch 2 pathogens in Western Europe.</title>
        <authorList>
            <person name="Taparia T."/>
            <person name="Krijger M."/>
            <person name="Haynes E."/>
            <person name="Elpinstone J.G."/>
            <person name="Noble R."/>
            <person name="Van Der Wolf J."/>
        </authorList>
    </citation>
    <scope>NUCLEOTIDE SEQUENCE [LARGE SCALE GENOMIC DNA]</scope>
    <source>
        <strain evidence="2 4">IPO3781</strain>
        <strain evidence="1 3">IPO3782</strain>
    </source>
</reference>
<sequence>MPLQLTTAHLIVNPCDDEEDNMAMLCCHGDKGEMFMVTRYPDEDEVEITWDYEPSTLDGLKITLGATTLLVEIGAADADALGGNDHLEITHGTAESDLAEVEETLQNILKGTGTYIRA</sequence>
<comment type="caution">
    <text evidence="1">The sequence shown here is derived from an EMBL/GenBank/DDBJ whole genome shotgun (WGS) entry which is preliminary data.</text>
</comment>
<organism evidence="1 3">
    <name type="scientific">Pseudomonas yamanorum</name>
    <dbReference type="NCBI Taxonomy" id="515393"/>
    <lineage>
        <taxon>Bacteria</taxon>
        <taxon>Pseudomonadati</taxon>
        <taxon>Pseudomonadota</taxon>
        <taxon>Gammaproteobacteria</taxon>
        <taxon>Pseudomonadales</taxon>
        <taxon>Pseudomonadaceae</taxon>
        <taxon>Pseudomonas</taxon>
    </lineage>
</organism>
<evidence type="ECO:0000313" key="4">
    <source>
        <dbReference type="Proteomes" id="UP000537188"/>
    </source>
</evidence>
<evidence type="ECO:0000313" key="2">
    <source>
        <dbReference type="EMBL" id="NWE78897.1"/>
    </source>
</evidence>
<dbReference type="Proteomes" id="UP000531950">
    <property type="component" value="Unassembled WGS sequence"/>
</dbReference>
<accession>A0A7Y8EKW3</accession>